<evidence type="ECO:0000313" key="2">
    <source>
        <dbReference type="EMBL" id="MBP2058614.1"/>
    </source>
</evidence>
<evidence type="ECO:0000256" key="1">
    <source>
        <dbReference type="SAM" id="MobiDB-lite"/>
    </source>
</evidence>
<feature type="region of interest" description="Disordered" evidence="1">
    <location>
        <begin position="1"/>
        <end position="30"/>
    </location>
</feature>
<accession>A0ABS4MG03</accession>
<dbReference type="EMBL" id="JAGGLU010000012">
    <property type="protein sequence ID" value="MBP2058614.1"/>
    <property type="molecule type" value="Genomic_DNA"/>
</dbReference>
<name>A0ABS4MG03_9LACO</name>
<organism evidence="2 3">
    <name type="scientific">Lactobacillus colini</name>
    <dbReference type="NCBI Taxonomy" id="1819254"/>
    <lineage>
        <taxon>Bacteria</taxon>
        <taxon>Bacillati</taxon>
        <taxon>Bacillota</taxon>
        <taxon>Bacilli</taxon>
        <taxon>Lactobacillales</taxon>
        <taxon>Lactobacillaceae</taxon>
        <taxon>Lactobacillus</taxon>
    </lineage>
</organism>
<evidence type="ECO:0000313" key="3">
    <source>
        <dbReference type="Proteomes" id="UP001519292"/>
    </source>
</evidence>
<reference evidence="2 3" key="1">
    <citation type="submission" date="2021-03" db="EMBL/GenBank/DDBJ databases">
        <title>Genomic Encyclopedia of Type Strains, Phase IV (KMG-IV): sequencing the most valuable type-strain genomes for metagenomic binning, comparative biology and taxonomic classification.</title>
        <authorList>
            <person name="Goeker M."/>
        </authorList>
    </citation>
    <scope>NUCLEOTIDE SEQUENCE [LARGE SCALE GENOMIC DNA]</scope>
    <source>
        <strain evidence="2 3">DSM 101872</strain>
    </source>
</reference>
<dbReference type="SUPFAM" id="SSF103084">
    <property type="entry name" value="Holliday junction resolvase RusA"/>
    <property type="match status" value="1"/>
</dbReference>
<dbReference type="RefSeq" id="WP_209687346.1">
    <property type="nucleotide sequence ID" value="NZ_JAGGLU010000012.1"/>
</dbReference>
<dbReference type="Proteomes" id="UP001519292">
    <property type="component" value="Unassembled WGS sequence"/>
</dbReference>
<comment type="caution">
    <text evidence="2">The sequence shown here is derived from an EMBL/GenBank/DDBJ whole genome shotgun (WGS) entry which is preliminary data.</text>
</comment>
<dbReference type="Pfam" id="PF05866">
    <property type="entry name" value="RusA"/>
    <property type="match status" value="1"/>
</dbReference>
<keyword evidence="3" id="KW-1185">Reference proteome</keyword>
<protein>
    <submittedName>
        <fullName evidence="2">Holliday junction resolvase RusA-like endonuclease</fullName>
    </submittedName>
</protein>
<sequence length="154" mass="17737">MAELKSFTFIVPGKPQGKERPRSGRNGHFYTPKKSHMYEDLVRYNAKEEYSKVYENTRPLECAVSVDIVAVYEIPKSYPKKRKEACMSGQELPTKKPDSDNIIKSILDGMNPKKKHKLMLIEGIYKDDSQVTACSLKKEYGANPEVRVRVSWYD</sequence>
<dbReference type="InterPro" id="IPR036614">
    <property type="entry name" value="RusA-like_sf"/>
</dbReference>
<proteinExistence type="predicted"/>
<dbReference type="Gene3D" id="3.30.1330.70">
    <property type="entry name" value="Holliday junction resolvase RusA"/>
    <property type="match status" value="1"/>
</dbReference>
<dbReference type="InterPro" id="IPR008822">
    <property type="entry name" value="Endonuclease_RusA-like"/>
</dbReference>
<gene>
    <name evidence="2" type="ORF">J2Z60_001802</name>
</gene>